<proteinExistence type="predicted"/>
<feature type="transmembrane region" description="Helical" evidence="1">
    <location>
        <begin position="148"/>
        <end position="171"/>
    </location>
</feature>
<feature type="domain" description="Nucleoside transporter/FeoB GTPase Gate" evidence="2">
    <location>
        <begin position="42"/>
        <end position="136"/>
    </location>
</feature>
<dbReference type="InterPro" id="IPR011642">
    <property type="entry name" value="Gate_dom"/>
</dbReference>
<dbReference type="OrthoDB" id="9805623at2"/>
<feature type="transmembrane region" description="Helical" evidence="1">
    <location>
        <begin position="42"/>
        <end position="64"/>
    </location>
</feature>
<evidence type="ECO:0000313" key="4">
    <source>
        <dbReference type="Proteomes" id="UP000004259"/>
    </source>
</evidence>
<name>E9S7E2_RUMAL</name>
<keyword evidence="1" id="KW-1133">Transmembrane helix</keyword>
<dbReference type="PANTHER" id="PTHR35793">
    <property type="entry name" value="INNER MEMBRANE PROTEIN YJIG"/>
    <property type="match status" value="1"/>
</dbReference>
<dbReference type="STRING" id="246199.CUS_6153"/>
<dbReference type="RefSeq" id="WP_002846861.1">
    <property type="nucleotide sequence ID" value="NZ_ADKM02000008.1"/>
</dbReference>
<evidence type="ECO:0000256" key="1">
    <source>
        <dbReference type="SAM" id="Phobius"/>
    </source>
</evidence>
<protein>
    <submittedName>
        <fullName evidence="3">Putative spore maturation protein B</fullName>
    </submittedName>
</protein>
<organism evidence="3 4">
    <name type="scientific">Ruminococcus albus 8</name>
    <dbReference type="NCBI Taxonomy" id="246199"/>
    <lineage>
        <taxon>Bacteria</taxon>
        <taxon>Bacillati</taxon>
        <taxon>Bacillota</taxon>
        <taxon>Clostridia</taxon>
        <taxon>Eubacteriales</taxon>
        <taxon>Oscillospiraceae</taxon>
        <taxon>Ruminococcus</taxon>
    </lineage>
</organism>
<dbReference type="GO" id="GO:0005886">
    <property type="term" value="C:plasma membrane"/>
    <property type="evidence" value="ECO:0007669"/>
    <property type="project" value="TreeGrafter"/>
</dbReference>
<comment type="caution">
    <text evidence="3">The sequence shown here is derived from an EMBL/GenBank/DDBJ whole genome shotgun (WGS) entry which is preliminary data.</text>
</comment>
<keyword evidence="1" id="KW-0472">Membrane</keyword>
<dbReference type="Proteomes" id="UP000004259">
    <property type="component" value="Unassembled WGS sequence"/>
</dbReference>
<dbReference type="InterPro" id="IPR052549">
    <property type="entry name" value="SpmB"/>
</dbReference>
<keyword evidence="4" id="KW-1185">Reference proteome</keyword>
<dbReference type="Pfam" id="PF07670">
    <property type="entry name" value="Gate"/>
    <property type="match status" value="1"/>
</dbReference>
<feature type="transmembrane region" description="Helical" evidence="1">
    <location>
        <begin position="6"/>
        <end position="21"/>
    </location>
</feature>
<dbReference type="EMBL" id="ADKM02000008">
    <property type="protein sequence ID" value="EGC04831.1"/>
    <property type="molecule type" value="Genomic_DNA"/>
</dbReference>
<gene>
    <name evidence="3" type="ORF">CUS_6153</name>
</gene>
<dbReference type="PANTHER" id="PTHR35793:SF2">
    <property type="entry name" value="INNER MEMBRANE PROTEIN YJIG"/>
    <property type="match status" value="1"/>
</dbReference>
<keyword evidence="1" id="KW-0812">Transmembrane</keyword>
<sequence length="173" mass="18527">MRVTDMIVPLMIMFILLYGLARRVDLAEEFSAGAREGLQTAFGLIPMLVLLMTAVGMFTSSGAAEMLAALLSPVTEWLGFPKECLDLAFIRPISGSGALAAVSRLFSRVHPDSFAGRTASVLMASTETTFYTIAVYSAAQRKKPDSRIFIAAAAADLTGFILSSLTVRLLIQG</sequence>
<dbReference type="eggNOG" id="COG0700">
    <property type="taxonomic scope" value="Bacteria"/>
</dbReference>
<reference evidence="3 4" key="1">
    <citation type="submission" date="2011-02" db="EMBL/GenBank/DDBJ databases">
        <authorList>
            <person name="Nelson K.E."/>
            <person name="Sutton G."/>
            <person name="Torralba M."/>
            <person name="Durkin S."/>
            <person name="Harkins D."/>
            <person name="Montgomery R."/>
            <person name="Ziemer C."/>
            <person name="Klaassens E."/>
            <person name="Ocuiv P."/>
            <person name="Morrison M."/>
        </authorList>
    </citation>
    <scope>NUCLEOTIDE SEQUENCE [LARGE SCALE GENOMIC DNA]</scope>
    <source>
        <strain evidence="3 4">8</strain>
    </source>
</reference>
<accession>E9S7E2</accession>
<evidence type="ECO:0000259" key="2">
    <source>
        <dbReference type="Pfam" id="PF07670"/>
    </source>
</evidence>
<evidence type="ECO:0000313" key="3">
    <source>
        <dbReference type="EMBL" id="EGC04831.1"/>
    </source>
</evidence>
<dbReference type="AlphaFoldDB" id="E9S7E2"/>
<feature type="transmembrane region" description="Helical" evidence="1">
    <location>
        <begin position="114"/>
        <end position="136"/>
    </location>
</feature>